<dbReference type="Gene3D" id="3.80.10.10">
    <property type="entry name" value="Ribonuclease Inhibitor"/>
    <property type="match status" value="1"/>
</dbReference>
<dbReference type="SUPFAM" id="SSF52047">
    <property type="entry name" value="RNI-like"/>
    <property type="match status" value="1"/>
</dbReference>
<evidence type="ECO:0000313" key="2">
    <source>
        <dbReference type="Proteomes" id="UP000707451"/>
    </source>
</evidence>
<name>A0A9P7XKV5_9FUNG</name>
<reference evidence="1" key="1">
    <citation type="submission" date="2021-06" db="EMBL/GenBank/DDBJ databases">
        <title>Genome Sequence of Mortierella hyaline Strain SCG-10, a Cold-Adapted, Nitrate-Reducing Fungus Isolated from Soil in Minnesota, USA.</title>
        <authorList>
            <person name="Aldossari N."/>
        </authorList>
    </citation>
    <scope>NUCLEOTIDE SEQUENCE</scope>
    <source>
        <strain evidence="1">SCG-10</strain>
    </source>
</reference>
<dbReference type="OrthoDB" id="2359770at2759"/>
<proteinExistence type="predicted"/>
<dbReference type="Proteomes" id="UP000707451">
    <property type="component" value="Unassembled WGS sequence"/>
</dbReference>
<dbReference type="InterPro" id="IPR032675">
    <property type="entry name" value="LRR_dom_sf"/>
</dbReference>
<evidence type="ECO:0000313" key="1">
    <source>
        <dbReference type="EMBL" id="KAG9062762.1"/>
    </source>
</evidence>
<organism evidence="1 2">
    <name type="scientific">Linnemannia hyalina</name>
    <dbReference type="NCBI Taxonomy" id="64524"/>
    <lineage>
        <taxon>Eukaryota</taxon>
        <taxon>Fungi</taxon>
        <taxon>Fungi incertae sedis</taxon>
        <taxon>Mucoromycota</taxon>
        <taxon>Mortierellomycotina</taxon>
        <taxon>Mortierellomycetes</taxon>
        <taxon>Mortierellales</taxon>
        <taxon>Mortierellaceae</taxon>
        <taxon>Linnemannia</taxon>
    </lineage>
</organism>
<sequence>MAKKDVSHLSRTSKRTHHTSLPSLFRYLEARGNNKIKIFSSIPGLYALARNISHVRILELETDELVFYYHCVLAFEELNPGTVQEPLPRPSWLPLPDIHACQLVALPPVTCLSELTIHLGLFKGCSYTLPSAKDPRATFAQLCWLVSINPGLSLLDLESVPVKDLGGGRRLGRVIAGLSKIRQLRLGIICSDDNYLELGSLLLFSCQPSIQELAMTVCLNGKDDATQYHSSHWQEVGDDAIAVPRMKEPLVHLEVLKAHYLRDWHSLTAIHTVFAHCPNIRKLEVTIAGDQSADMIGLMIAAVCRKIESLTYGDVCATVYDPVPFKILDSLPARQVTEFRYGGLLSNVNAPEVNLSLQRHSTTLRRIVVQGDGIHGRISLSAIFSECQNLEILHIKFDRNAGHYITLSDAVEAPWRCTKLSELVLGISGCDLPALRQGILAYYLRPSPVALTPAETQHFSRLETLYKQIGKLTSLQTLGLQMVMLGQHERVDRELQKVPRSFPALMSVGDPFGGRPGYLHHLCGLKRLERLEGSVRVDAKETKLTVDWPEASWMSEHWPLLRRAEFFARGGEIRYPFKWLQDQRKMSGREQLVLV</sequence>
<accession>A0A9P7XKV5</accession>
<dbReference type="AlphaFoldDB" id="A0A9P7XKV5"/>
<comment type="caution">
    <text evidence="1">The sequence shown here is derived from an EMBL/GenBank/DDBJ whole genome shotgun (WGS) entry which is preliminary data.</text>
</comment>
<gene>
    <name evidence="1" type="ORF">KI688_005068</name>
</gene>
<dbReference type="EMBL" id="JAHRHY010000018">
    <property type="protein sequence ID" value="KAG9062762.1"/>
    <property type="molecule type" value="Genomic_DNA"/>
</dbReference>
<protein>
    <submittedName>
        <fullName evidence="1">Uncharacterized protein</fullName>
    </submittedName>
</protein>
<keyword evidence="2" id="KW-1185">Reference proteome</keyword>